<dbReference type="SUPFAM" id="SSF53850">
    <property type="entry name" value="Periplasmic binding protein-like II"/>
    <property type="match status" value="1"/>
</dbReference>
<organism evidence="6 7">
    <name type="scientific">Paraburkholderia guartelaensis</name>
    <dbReference type="NCBI Taxonomy" id="2546446"/>
    <lineage>
        <taxon>Bacteria</taxon>
        <taxon>Pseudomonadati</taxon>
        <taxon>Pseudomonadota</taxon>
        <taxon>Betaproteobacteria</taxon>
        <taxon>Burkholderiales</taxon>
        <taxon>Burkholderiaceae</taxon>
        <taxon>Paraburkholderia</taxon>
    </lineage>
</organism>
<evidence type="ECO:0000313" key="7">
    <source>
        <dbReference type="Proteomes" id="UP000295606"/>
    </source>
</evidence>
<dbReference type="PANTHER" id="PTHR30419:SF8">
    <property type="entry name" value="NITROGEN ASSIMILATION TRANSCRIPTIONAL ACTIVATOR-RELATED"/>
    <property type="match status" value="1"/>
</dbReference>
<evidence type="ECO:0000259" key="5">
    <source>
        <dbReference type="PROSITE" id="PS50931"/>
    </source>
</evidence>
<dbReference type="Gene3D" id="3.40.190.290">
    <property type="match status" value="1"/>
</dbReference>
<accession>A0A4V2ZWN4</accession>
<dbReference type="Gene3D" id="1.10.10.10">
    <property type="entry name" value="Winged helix-like DNA-binding domain superfamily/Winged helix DNA-binding domain"/>
    <property type="match status" value="1"/>
</dbReference>
<dbReference type="Proteomes" id="UP000295606">
    <property type="component" value="Unassembled WGS sequence"/>
</dbReference>
<sequence>MSFSIDDVTRRLNTRLKMRHLVLLLQIRQHGSLTRVAEHMATSQPAVTNALAEMESMFGAPLFDRTPRGMTPTALGNVVLARAQAMLHDLDHLARDIEAVVAGHATRVHVGVIPFISGRTLAAAIRLTQSRLPQRVTMTIHEGTSDALLPQLRDHTLDIVIGRASSAVDVSQLRFEVLHQQKPRLIASRRLAARLARGKLDWEKLVELDWILGAPHTPIREQISDLFLHAGVAPPVPIVESYTSRLIGEMISTNENAVSIVPADIAEELVHFAGVAVVPYTLDWTLPPVAMFTRAGVLRDVDATFGQSLRELYQEAEKARG</sequence>
<reference evidence="6 7" key="1">
    <citation type="submission" date="2019-03" db="EMBL/GenBank/DDBJ databases">
        <title>Paraburkholderia sp. isolated from native Mimosa gymnas in Guartela State Park, Brazil.</title>
        <authorList>
            <person name="Paulitsch F."/>
            <person name="Hungria M."/>
            <person name="Delamuta J.R.M."/>
            <person name="Ribeiro R.A."/>
            <person name="Dall'Agnol R."/>
            <person name="Silva J.S.B."/>
        </authorList>
    </citation>
    <scope>NUCLEOTIDE SEQUENCE [LARGE SCALE GENOMIC DNA]</scope>
    <source>
        <strain evidence="6 7">CNPSo 3008</strain>
    </source>
</reference>
<proteinExistence type="inferred from homology"/>
<dbReference type="SUPFAM" id="SSF46785">
    <property type="entry name" value="Winged helix' DNA-binding domain"/>
    <property type="match status" value="1"/>
</dbReference>
<keyword evidence="4" id="KW-0804">Transcription</keyword>
<dbReference type="EMBL" id="SMOD01000002">
    <property type="protein sequence ID" value="TDG10503.1"/>
    <property type="molecule type" value="Genomic_DNA"/>
</dbReference>
<dbReference type="Pfam" id="PF00126">
    <property type="entry name" value="HTH_1"/>
    <property type="match status" value="1"/>
</dbReference>
<dbReference type="RefSeq" id="WP_110385878.1">
    <property type="nucleotide sequence ID" value="NZ_CAJMZB010000010.1"/>
</dbReference>
<keyword evidence="2" id="KW-0805">Transcription regulation</keyword>
<dbReference type="InterPro" id="IPR036388">
    <property type="entry name" value="WH-like_DNA-bd_sf"/>
</dbReference>
<dbReference type="OrthoDB" id="8806341at2"/>
<keyword evidence="3" id="KW-0238">DNA-binding</keyword>
<dbReference type="InterPro" id="IPR036390">
    <property type="entry name" value="WH_DNA-bd_sf"/>
</dbReference>
<dbReference type="GO" id="GO:0003700">
    <property type="term" value="F:DNA-binding transcription factor activity"/>
    <property type="evidence" value="ECO:0007669"/>
    <property type="project" value="InterPro"/>
</dbReference>
<comment type="caution">
    <text evidence="6">The sequence shown here is derived from an EMBL/GenBank/DDBJ whole genome shotgun (WGS) entry which is preliminary data.</text>
</comment>
<dbReference type="InterPro" id="IPR000847">
    <property type="entry name" value="LysR_HTH_N"/>
</dbReference>
<dbReference type="Pfam" id="PF03466">
    <property type="entry name" value="LysR_substrate"/>
    <property type="match status" value="1"/>
</dbReference>
<feature type="domain" description="HTH lysR-type" evidence="5">
    <location>
        <begin position="16"/>
        <end position="73"/>
    </location>
</feature>
<evidence type="ECO:0000313" key="6">
    <source>
        <dbReference type="EMBL" id="TDG10503.1"/>
    </source>
</evidence>
<evidence type="ECO:0000256" key="4">
    <source>
        <dbReference type="ARBA" id="ARBA00023163"/>
    </source>
</evidence>
<evidence type="ECO:0000256" key="2">
    <source>
        <dbReference type="ARBA" id="ARBA00023015"/>
    </source>
</evidence>
<dbReference type="InterPro" id="IPR005119">
    <property type="entry name" value="LysR_subst-bd"/>
</dbReference>
<dbReference type="PANTHER" id="PTHR30419">
    <property type="entry name" value="HTH-TYPE TRANSCRIPTIONAL REGULATOR YBHD"/>
    <property type="match status" value="1"/>
</dbReference>
<comment type="similarity">
    <text evidence="1">Belongs to the LysR transcriptional regulatory family.</text>
</comment>
<dbReference type="AlphaFoldDB" id="A0A4V2ZWN4"/>
<dbReference type="PROSITE" id="PS50931">
    <property type="entry name" value="HTH_LYSR"/>
    <property type="match status" value="1"/>
</dbReference>
<gene>
    <name evidence="6" type="ORF">E1N52_03920</name>
</gene>
<dbReference type="GO" id="GO:0003677">
    <property type="term" value="F:DNA binding"/>
    <property type="evidence" value="ECO:0007669"/>
    <property type="project" value="UniProtKB-KW"/>
</dbReference>
<name>A0A4V2ZWN4_9BURK</name>
<evidence type="ECO:0000256" key="1">
    <source>
        <dbReference type="ARBA" id="ARBA00009437"/>
    </source>
</evidence>
<dbReference type="InterPro" id="IPR050950">
    <property type="entry name" value="HTH-type_LysR_regulators"/>
</dbReference>
<protein>
    <submittedName>
        <fullName evidence="6">LysR family transcriptional regulator</fullName>
    </submittedName>
</protein>
<dbReference type="GO" id="GO:0005829">
    <property type="term" value="C:cytosol"/>
    <property type="evidence" value="ECO:0007669"/>
    <property type="project" value="TreeGrafter"/>
</dbReference>
<dbReference type="PRINTS" id="PR00039">
    <property type="entry name" value="HTHLYSR"/>
</dbReference>
<evidence type="ECO:0000256" key="3">
    <source>
        <dbReference type="ARBA" id="ARBA00023125"/>
    </source>
</evidence>